<evidence type="ECO:0000256" key="4">
    <source>
        <dbReference type="ARBA" id="ARBA00022989"/>
    </source>
</evidence>
<keyword evidence="4 6" id="KW-1133">Transmembrane helix</keyword>
<accession>A0A2Z2KN58</accession>
<dbReference type="PANTHER" id="PTHR34857">
    <property type="entry name" value="SLL0384 PROTEIN"/>
    <property type="match status" value="1"/>
</dbReference>
<dbReference type="EMBL" id="CP021780">
    <property type="protein sequence ID" value="ASA20168.1"/>
    <property type="molecule type" value="Genomic_DNA"/>
</dbReference>
<proteinExistence type="predicted"/>
<sequence>MEPAAGLGRMEIKMIRPRIEFDPRSQLLMVLLTSLAVFLADLSSLPWIIGFMAVYLVIQGIYKQTVLYLILVLLLYLLQGWISQVELEMIRFLGFITFLGLRFIPVFMATLSLGRVPSGKLMAALQKLRLPMGILIAITVSSRFIPVLKREYEAIQVSAKLRGISITSPRNWLRPLRTFEYTIVPLLMRSLKISDELAASATTKGIDFPGKKTSIYTIAFKGRDMAVLIAYAGWLIVVFRFGGAR</sequence>
<dbReference type="OrthoDB" id="3730291at2"/>
<dbReference type="Pfam" id="PF02361">
    <property type="entry name" value="CbiQ"/>
    <property type="match status" value="1"/>
</dbReference>
<dbReference type="PANTHER" id="PTHR34857:SF2">
    <property type="entry name" value="SLL0384 PROTEIN"/>
    <property type="match status" value="1"/>
</dbReference>
<dbReference type="InterPro" id="IPR003339">
    <property type="entry name" value="ABC/ECF_trnsptr_transmembrane"/>
</dbReference>
<dbReference type="AlphaFoldDB" id="A0A2Z2KN58"/>
<reference evidence="7 8" key="1">
    <citation type="submission" date="2017-06" db="EMBL/GenBank/DDBJ databases">
        <title>Complete genome sequence of Paenibacillus donghaensis KCTC 13049T isolated from East Sea sediment, South Korea.</title>
        <authorList>
            <person name="Jung B.K."/>
            <person name="Hong S.-J."/>
            <person name="Shin J.-H."/>
        </authorList>
    </citation>
    <scope>NUCLEOTIDE SEQUENCE [LARGE SCALE GENOMIC DNA]</scope>
    <source>
        <strain evidence="7 8">KCTC 13049</strain>
    </source>
</reference>
<evidence type="ECO:0000313" key="7">
    <source>
        <dbReference type="EMBL" id="ASA20168.1"/>
    </source>
</evidence>
<name>A0A2Z2KN58_9BACL</name>
<keyword evidence="8" id="KW-1185">Reference proteome</keyword>
<evidence type="ECO:0000256" key="1">
    <source>
        <dbReference type="ARBA" id="ARBA00004141"/>
    </source>
</evidence>
<feature type="transmembrane region" description="Helical" evidence="6">
    <location>
        <begin position="89"/>
        <end position="116"/>
    </location>
</feature>
<keyword evidence="3 6" id="KW-0812">Transmembrane</keyword>
<dbReference type="Proteomes" id="UP000249890">
    <property type="component" value="Chromosome"/>
</dbReference>
<dbReference type="CDD" id="cd16914">
    <property type="entry name" value="EcfT"/>
    <property type="match status" value="1"/>
</dbReference>
<dbReference type="KEGG" id="pdh:B9T62_04755"/>
<evidence type="ECO:0000256" key="5">
    <source>
        <dbReference type="ARBA" id="ARBA00023136"/>
    </source>
</evidence>
<dbReference type="InterPro" id="IPR051611">
    <property type="entry name" value="ECF_transporter_component"/>
</dbReference>
<feature type="transmembrane region" description="Helical" evidence="6">
    <location>
        <begin position="27"/>
        <end position="58"/>
    </location>
</feature>
<comment type="subcellular location">
    <subcellularLocation>
        <location evidence="1">Membrane</location>
        <topology evidence="1">Multi-pass membrane protein</topology>
    </subcellularLocation>
</comment>
<dbReference type="GO" id="GO:0005886">
    <property type="term" value="C:plasma membrane"/>
    <property type="evidence" value="ECO:0007669"/>
    <property type="project" value="UniProtKB-ARBA"/>
</dbReference>
<evidence type="ECO:0000256" key="2">
    <source>
        <dbReference type="ARBA" id="ARBA00022475"/>
    </source>
</evidence>
<keyword evidence="2" id="KW-1003">Cell membrane</keyword>
<organism evidence="7 8">
    <name type="scientific">Paenibacillus donghaensis</name>
    <dbReference type="NCBI Taxonomy" id="414771"/>
    <lineage>
        <taxon>Bacteria</taxon>
        <taxon>Bacillati</taxon>
        <taxon>Bacillota</taxon>
        <taxon>Bacilli</taxon>
        <taxon>Bacillales</taxon>
        <taxon>Paenibacillaceae</taxon>
        <taxon>Paenibacillus</taxon>
    </lineage>
</organism>
<gene>
    <name evidence="7" type="ORF">B9T62_04755</name>
</gene>
<feature type="transmembrane region" description="Helical" evidence="6">
    <location>
        <begin position="65"/>
        <end position="83"/>
    </location>
</feature>
<evidence type="ECO:0000313" key="8">
    <source>
        <dbReference type="Proteomes" id="UP000249890"/>
    </source>
</evidence>
<keyword evidence="5 6" id="KW-0472">Membrane</keyword>
<protein>
    <submittedName>
        <fullName evidence="7">Cobalt transport protein</fullName>
    </submittedName>
</protein>
<evidence type="ECO:0000256" key="3">
    <source>
        <dbReference type="ARBA" id="ARBA00022692"/>
    </source>
</evidence>
<evidence type="ECO:0000256" key="6">
    <source>
        <dbReference type="SAM" id="Phobius"/>
    </source>
</evidence>
<feature type="transmembrane region" description="Helical" evidence="6">
    <location>
        <begin position="225"/>
        <end position="243"/>
    </location>
</feature>